<gene>
    <name evidence="2" type="ORF">HPHI1048_LOCUS22829</name>
</gene>
<accession>A0A7S0NDH2</accession>
<dbReference type="AlphaFoldDB" id="A0A7S0NDH2"/>
<evidence type="ECO:0000256" key="1">
    <source>
        <dbReference type="SAM" id="MobiDB-lite"/>
    </source>
</evidence>
<organism evidence="2">
    <name type="scientific">Hanusia phi</name>
    <dbReference type="NCBI Taxonomy" id="3032"/>
    <lineage>
        <taxon>Eukaryota</taxon>
        <taxon>Cryptophyceae</taxon>
        <taxon>Pyrenomonadales</taxon>
        <taxon>Geminigeraceae</taxon>
        <taxon>Hanusia</taxon>
    </lineage>
</organism>
<feature type="region of interest" description="Disordered" evidence="1">
    <location>
        <begin position="15"/>
        <end position="40"/>
    </location>
</feature>
<sequence>MESMKRLRKKFVTDRRDFSKGGPTKHSKPQTGHADRLPGPEWSFVPEYIGSLRPGGGGIRWMGNCFNDTSSEVNMDPQHEAKVTISMHSPVAIFCEDAYFIATPFRYDLVDFIIHGKYEIKWGKMEGEELDDMTTNGVRIFRLSQSVAMTIVDTWETLQLFLGALTGGPGVPRGVAERNLKFLNKYANYEMKPVQSLASVDPSLMRSGDMIGVVRLDGLDPLIMWGTGSHLGHTAVLMRGSNGSLFVCESQSKGNYWPKDAIQRTEWSQWLEWAREADYNVVWMPLREDVRVKFNATSAMREFEQLEGLRYGFYNLIFGWIDTPRNNFPYPLTPELLMVIFALADPIFRAIPSAPSIWNEAMEKRLGLQEGNYSTTEIYSMAQSKGLSFGKLMSLPEQDDWVYPGVKDPKGGWKYRPGPSVVCDVLVCRLWKAGGLLPSSVNCAEFTPFDLYELDLFLQDASSLPPGCKADGRMGYCQVLGDNEITLPYANTIAPFPHMRERCPTTAPNYEDRRLAASWC</sequence>
<name>A0A7S0NDH2_9CRYP</name>
<reference evidence="2" key="1">
    <citation type="submission" date="2021-01" db="EMBL/GenBank/DDBJ databases">
        <authorList>
            <person name="Corre E."/>
            <person name="Pelletier E."/>
            <person name="Niang G."/>
            <person name="Scheremetjew M."/>
            <person name="Finn R."/>
            <person name="Kale V."/>
            <person name="Holt S."/>
            <person name="Cochrane G."/>
            <person name="Meng A."/>
            <person name="Brown T."/>
            <person name="Cohen L."/>
        </authorList>
    </citation>
    <scope>NUCLEOTIDE SEQUENCE</scope>
    <source>
        <strain evidence="2">CCMP325</strain>
    </source>
</reference>
<dbReference type="EMBL" id="HBEO01033742">
    <property type="protein sequence ID" value="CAD8506878.1"/>
    <property type="molecule type" value="Transcribed_RNA"/>
</dbReference>
<dbReference type="PANTHER" id="PTHR31354:SF2">
    <property type="entry name" value="OS01G0793500 PROTEIN"/>
    <property type="match status" value="1"/>
</dbReference>
<dbReference type="Gene3D" id="3.90.1720.10">
    <property type="entry name" value="endopeptidase domain like (from Nostoc punctiforme)"/>
    <property type="match status" value="1"/>
</dbReference>
<protein>
    <submittedName>
        <fullName evidence="2">Uncharacterized protein</fullName>
    </submittedName>
</protein>
<evidence type="ECO:0000313" key="2">
    <source>
        <dbReference type="EMBL" id="CAD8506878.1"/>
    </source>
</evidence>
<proteinExistence type="predicted"/>
<dbReference type="PANTHER" id="PTHR31354">
    <property type="entry name" value="OS01G0793500 PROTEIN"/>
    <property type="match status" value="1"/>
</dbReference>